<keyword evidence="3" id="KW-1185">Reference proteome</keyword>
<proteinExistence type="predicted"/>
<evidence type="ECO:0000313" key="2">
    <source>
        <dbReference type="EMBL" id="RDB16650.1"/>
    </source>
</evidence>
<evidence type="ECO:0000256" key="1">
    <source>
        <dbReference type="SAM" id="MobiDB-lite"/>
    </source>
</evidence>
<gene>
    <name evidence="2" type="ORF">Hypma_002343</name>
</gene>
<dbReference type="InParanoid" id="A0A369J659"/>
<sequence length="275" mass="31724">MPTPPSSLGRRTRSEFELAEWSPANKVHLMEYATSIGAEYGVPVEERDHLIAASLEHVIGRLRSVLLDPKLSSYKEGLLTRLLKPLAAPHTTEPCCLRIPSGMRESITSLIFSRAVSKALTNARSELKRKMIDYWSKKKDIYTLVKHLSWNSTQEMSDAVWARFAWLQLKLVDYREHVENGQKDDDKFWNSIDDELKSRREMYTDLPLEDERLSRISLVSCHAPDTLPPVKKFRSATAHQIPAWQKEISRVVDEMEQYTQSELANEEPQDDEEQN</sequence>
<feature type="compositionally biased region" description="Acidic residues" evidence="1">
    <location>
        <begin position="264"/>
        <end position="275"/>
    </location>
</feature>
<comment type="caution">
    <text evidence="2">The sequence shown here is derived from an EMBL/GenBank/DDBJ whole genome shotgun (WGS) entry which is preliminary data.</text>
</comment>
<accession>A0A369J659</accession>
<organism evidence="2 3">
    <name type="scientific">Hypsizygus marmoreus</name>
    <name type="common">White beech mushroom</name>
    <name type="synonym">Agaricus marmoreus</name>
    <dbReference type="NCBI Taxonomy" id="39966"/>
    <lineage>
        <taxon>Eukaryota</taxon>
        <taxon>Fungi</taxon>
        <taxon>Dikarya</taxon>
        <taxon>Basidiomycota</taxon>
        <taxon>Agaricomycotina</taxon>
        <taxon>Agaricomycetes</taxon>
        <taxon>Agaricomycetidae</taxon>
        <taxon>Agaricales</taxon>
        <taxon>Tricholomatineae</taxon>
        <taxon>Lyophyllaceae</taxon>
        <taxon>Hypsizygus</taxon>
    </lineage>
</organism>
<dbReference type="OrthoDB" id="3244593at2759"/>
<name>A0A369J659_HYPMA</name>
<feature type="region of interest" description="Disordered" evidence="1">
    <location>
        <begin position="255"/>
        <end position="275"/>
    </location>
</feature>
<reference evidence="2" key="1">
    <citation type="submission" date="2018-04" db="EMBL/GenBank/DDBJ databases">
        <title>Whole genome sequencing of Hypsizygus marmoreus.</title>
        <authorList>
            <person name="Choi I.-G."/>
            <person name="Min B."/>
            <person name="Kim J.-G."/>
            <person name="Kim S."/>
            <person name="Oh Y.-L."/>
            <person name="Kong W.-S."/>
            <person name="Park H."/>
            <person name="Jeong J."/>
            <person name="Song E.-S."/>
        </authorList>
    </citation>
    <scope>NUCLEOTIDE SEQUENCE [LARGE SCALE GENOMIC DNA]</scope>
    <source>
        <strain evidence="2">51987-8</strain>
    </source>
</reference>
<dbReference type="AlphaFoldDB" id="A0A369J659"/>
<dbReference type="EMBL" id="LUEZ02000122">
    <property type="protein sequence ID" value="RDB16650.1"/>
    <property type="molecule type" value="Genomic_DNA"/>
</dbReference>
<evidence type="ECO:0000313" key="3">
    <source>
        <dbReference type="Proteomes" id="UP000076154"/>
    </source>
</evidence>
<dbReference type="Proteomes" id="UP000076154">
    <property type="component" value="Unassembled WGS sequence"/>
</dbReference>
<protein>
    <submittedName>
        <fullName evidence="2">Uncharacterized protein</fullName>
    </submittedName>
</protein>